<feature type="domain" description="EthD" evidence="2">
    <location>
        <begin position="17"/>
        <end position="98"/>
    </location>
</feature>
<comment type="similarity">
    <text evidence="1">Belongs to the tpcK family.</text>
</comment>
<evidence type="ECO:0000259" key="2">
    <source>
        <dbReference type="Pfam" id="PF07110"/>
    </source>
</evidence>
<accession>A0A9W8TNC5</accession>
<reference evidence="3" key="1">
    <citation type="submission" date="2022-07" db="EMBL/GenBank/DDBJ databases">
        <title>Genome Sequence of Xylaria arbuscula.</title>
        <authorList>
            <person name="Buettner E."/>
        </authorList>
    </citation>
    <scope>NUCLEOTIDE SEQUENCE</scope>
    <source>
        <strain evidence="3">VT107</strain>
    </source>
</reference>
<dbReference type="Gene3D" id="3.30.70.100">
    <property type="match status" value="1"/>
</dbReference>
<protein>
    <recommendedName>
        <fullName evidence="2">EthD domain-containing protein</fullName>
    </recommendedName>
</protein>
<dbReference type="Pfam" id="PF07110">
    <property type="entry name" value="EthD"/>
    <property type="match status" value="1"/>
</dbReference>
<name>A0A9W8TNC5_9PEZI</name>
<evidence type="ECO:0000313" key="3">
    <source>
        <dbReference type="EMBL" id="KAJ3571905.1"/>
    </source>
</evidence>
<evidence type="ECO:0000256" key="1">
    <source>
        <dbReference type="ARBA" id="ARBA00005986"/>
    </source>
</evidence>
<evidence type="ECO:0000313" key="4">
    <source>
        <dbReference type="Proteomes" id="UP001148614"/>
    </source>
</evidence>
<proteinExistence type="inferred from homology"/>
<comment type="caution">
    <text evidence="3">The sequence shown here is derived from an EMBL/GenBank/DDBJ whole genome shotgun (WGS) entry which is preliminary data.</text>
</comment>
<organism evidence="3 4">
    <name type="scientific">Xylaria arbuscula</name>
    <dbReference type="NCBI Taxonomy" id="114810"/>
    <lineage>
        <taxon>Eukaryota</taxon>
        <taxon>Fungi</taxon>
        <taxon>Dikarya</taxon>
        <taxon>Ascomycota</taxon>
        <taxon>Pezizomycotina</taxon>
        <taxon>Sordariomycetes</taxon>
        <taxon>Xylariomycetidae</taxon>
        <taxon>Xylariales</taxon>
        <taxon>Xylariaceae</taxon>
        <taxon>Xylaria</taxon>
    </lineage>
</organism>
<dbReference type="Proteomes" id="UP001148614">
    <property type="component" value="Unassembled WGS sequence"/>
</dbReference>
<dbReference type="AlphaFoldDB" id="A0A9W8TNC5"/>
<dbReference type="VEuPathDB" id="FungiDB:F4678DRAFT_231748"/>
<gene>
    <name evidence="3" type="ORF">NPX13_g5219</name>
</gene>
<dbReference type="EMBL" id="JANPWZ010000807">
    <property type="protein sequence ID" value="KAJ3571905.1"/>
    <property type="molecule type" value="Genomic_DNA"/>
</dbReference>
<dbReference type="InterPro" id="IPR011008">
    <property type="entry name" value="Dimeric_a/b-barrel"/>
</dbReference>
<sequence>MAKPERVLRMSGSYYRKEGVSEEEFHRFSRYHAVKCAKIHEKYGLLKYQIACSSSATQALATSMKTPYQVNTHDLEIEYYFKDIATLLALSADPQFKELHLESEPYVAHDTAKVALTWIETYVENGKAVHIDSGGQSAYAAFSELANIKGPEKPVEKYYEE</sequence>
<dbReference type="InterPro" id="IPR009799">
    <property type="entry name" value="EthD_dom"/>
</dbReference>
<dbReference type="SUPFAM" id="SSF54909">
    <property type="entry name" value="Dimeric alpha+beta barrel"/>
    <property type="match status" value="1"/>
</dbReference>
<dbReference type="GO" id="GO:0016491">
    <property type="term" value="F:oxidoreductase activity"/>
    <property type="evidence" value="ECO:0007669"/>
    <property type="project" value="InterPro"/>
</dbReference>
<keyword evidence="4" id="KW-1185">Reference proteome</keyword>